<keyword evidence="1" id="KW-0812">Transmembrane</keyword>
<dbReference type="PANTHER" id="PTHR42109:SF2">
    <property type="entry name" value="INTEGRAL MEMBRANE PROTEIN"/>
    <property type="match status" value="1"/>
</dbReference>
<protein>
    <recommendedName>
        <fullName evidence="2">DUF7702 domain-containing protein</fullName>
    </recommendedName>
</protein>
<proteinExistence type="predicted"/>
<dbReference type="EMBL" id="MU839842">
    <property type="protein sequence ID" value="KAK1751526.1"/>
    <property type="molecule type" value="Genomic_DNA"/>
</dbReference>
<feature type="domain" description="DUF7702" evidence="2">
    <location>
        <begin position="5"/>
        <end position="244"/>
    </location>
</feature>
<keyword evidence="4" id="KW-1185">Reference proteome</keyword>
<dbReference type="AlphaFoldDB" id="A0AAJ0F1R6"/>
<gene>
    <name evidence="3" type="ORF">QBC47DRAFT_82935</name>
</gene>
<feature type="transmembrane region" description="Helical" evidence="1">
    <location>
        <begin position="146"/>
        <end position="169"/>
    </location>
</feature>
<feature type="transmembrane region" description="Helical" evidence="1">
    <location>
        <begin position="6"/>
        <end position="28"/>
    </location>
</feature>
<feature type="transmembrane region" description="Helical" evidence="1">
    <location>
        <begin position="216"/>
        <end position="241"/>
    </location>
</feature>
<dbReference type="Pfam" id="PF24800">
    <property type="entry name" value="DUF7702"/>
    <property type="match status" value="1"/>
</dbReference>
<dbReference type="Proteomes" id="UP001239445">
    <property type="component" value="Unassembled WGS sequence"/>
</dbReference>
<evidence type="ECO:0000313" key="4">
    <source>
        <dbReference type="Proteomes" id="UP001239445"/>
    </source>
</evidence>
<keyword evidence="1" id="KW-0472">Membrane</keyword>
<feature type="transmembrane region" description="Helical" evidence="1">
    <location>
        <begin position="107"/>
        <end position="126"/>
    </location>
</feature>
<evidence type="ECO:0000259" key="2">
    <source>
        <dbReference type="Pfam" id="PF24800"/>
    </source>
</evidence>
<dbReference type="InterPro" id="IPR056119">
    <property type="entry name" value="DUF7702"/>
</dbReference>
<feature type="transmembrane region" description="Helical" evidence="1">
    <location>
        <begin position="181"/>
        <end position="204"/>
    </location>
</feature>
<name>A0AAJ0F1R6_9PEZI</name>
<comment type="caution">
    <text evidence="3">The sequence shown here is derived from an EMBL/GenBank/DDBJ whole genome shotgun (WGS) entry which is preliminary data.</text>
</comment>
<organism evidence="3 4">
    <name type="scientific">Echria macrotheca</name>
    <dbReference type="NCBI Taxonomy" id="438768"/>
    <lineage>
        <taxon>Eukaryota</taxon>
        <taxon>Fungi</taxon>
        <taxon>Dikarya</taxon>
        <taxon>Ascomycota</taxon>
        <taxon>Pezizomycotina</taxon>
        <taxon>Sordariomycetes</taxon>
        <taxon>Sordariomycetidae</taxon>
        <taxon>Sordariales</taxon>
        <taxon>Schizotheciaceae</taxon>
        <taxon>Echria</taxon>
    </lineage>
</organism>
<sequence length="267" mass="28955">MGVSPHTAVAIAQIALFAPLAPLTTYLLIRNWKYRPRTAWYPPAIFSLIRTAGGVVTIIEEQNPSKEIVITTIILLNIGLIPLLLAYLGYARLVLERDFGEITRVKLFLRILKVMILISTGLLGAAGGDAGKPEKADEQATLSRAAYALFVIVLVALIASFVGLSLNLGQIRRANRIYVKWALVAAVPLVVRAIYGILGVALAAGVNIFTSDWSPLFGSAVAFGLMGLLPEFVVVCIYVYLSMHYLRTAKREADVEGRSKQGLSDTS</sequence>
<evidence type="ECO:0000256" key="1">
    <source>
        <dbReference type="SAM" id="Phobius"/>
    </source>
</evidence>
<evidence type="ECO:0000313" key="3">
    <source>
        <dbReference type="EMBL" id="KAK1751526.1"/>
    </source>
</evidence>
<feature type="transmembrane region" description="Helical" evidence="1">
    <location>
        <begin position="71"/>
        <end position="95"/>
    </location>
</feature>
<dbReference type="PANTHER" id="PTHR42109">
    <property type="entry name" value="UNPLACED GENOMIC SCAFFOLD UM_SCAF_CONTIG_1.265, WHOLE GENOME SHOTGUN SEQUENCE"/>
    <property type="match status" value="1"/>
</dbReference>
<feature type="transmembrane region" description="Helical" evidence="1">
    <location>
        <begin position="40"/>
        <end position="59"/>
    </location>
</feature>
<reference evidence="3" key="1">
    <citation type="submission" date="2023-06" db="EMBL/GenBank/DDBJ databases">
        <title>Genome-scale phylogeny and comparative genomics of the fungal order Sordariales.</title>
        <authorList>
            <consortium name="Lawrence Berkeley National Laboratory"/>
            <person name="Hensen N."/>
            <person name="Bonometti L."/>
            <person name="Westerberg I."/>
            <person name="Brannstrom I.O."/>
            <person name="Guillou S."/>
            <person name="Cros-Aarteil S."/>
            <person name="Calhoun S."/>
            <person name="Haridas S."/>
            <person name="Kuo A."/>
            <person name="Mondo S."/>
            <person name="Pangilinan J."/>
            <person name="Riley R."/>
            <person name="Labutti K."/>
            <person name="Andreopoulos B."/>
            <person name="Lipzen A."/>
            <person name="Chen C."/>
            <person name="Yanf M."/>
            <person name="Daum C."/>
            <person name="Ng V."/>
            <person name="Clum A."/>
            <person name="Steindorff A."/>
            <person name="Ohm R."/>
            <person name="Martin F."/>
            <person name="Silar P."/>
            <person name="Natvig D."/>
            <person name="Lalanne C."/>
            <person name="Gautier V."/>
            <person name="Ament-Velasquez S.L."/>
            <person name="Kruys A."/>
            <person name="Hutchinson M.I."/>
            <person name="Powell A.J."/>
            <person name="Barry K."/>
            <person name="Miller A.N."/>
            <person name="Grigoriev I.V."/>
            <person name="Debuchy R."/>
            <person name="Gladieux P."/>
            <person name="Thoren M.H."/>
            <person name="Johannesson H."/>
        </authorList>
    </citation>
    <scope>NUCLEOTIDE SEQUENCE</scope>
    <source>
        <strain evidence="3">PSN4</strain>
    </source>
</reference>
<accession>A0AAJ0F1R6</accession>
<keyword evidence="1" id="KW-1133">Transmembrane helix</keyword>